<name>A0A2U8E6W1_9BACT</name>
<dbReference type="PANTHER" id="PTHR43320">
    <property type="entry name" value="SUGAR KINASE"/>
    <property type="match status" value="1"/>
</dbReference>
<dbReference type="PROSITE" id="PS00584">
    <property type="entry name" value="PFKB_KINASES_2"/>
    <property type="match status" value="1"/>
</dbReference>
<dbReference type="InterPro" id="IPR029056">
    <property type="entry name" value="Ribokinase-like"/>
</dbReference>
<dbReference type="OrthoDB" id="9775849at2"/>
<dbReference type="Gene3D" id="3.40.1190.20">
    <property type="match status" value="1"/>
</dbReference>
<dbReference type="EMBL" id="CP023004">
    <property type="protein sequence ID" value="AWI10282.1"/>
    <property type="molecule type" value="Genomic_DNA"/>
</dbReference>
<dbReference type="CDD" id="cd01168">
    <property type="entry name" value="adenosine_kinase"/>
    <property type="match status" value="1"/>
</dbReference>
<organism evidence="5 6">
    <name type="scientific">Ereboglobus luteus</name>
    <dbReference type="NCBI Taxonomy" id="1796921"/>
    <lineage>
        <taxon>Bacteria</taxon>
        <taxon>Pseudomonadati</taxon>
        <taxon>Verrucomicrobiota</taxon>
        <taxon>Opitutia</taxon>
        <taxon>Opitutales</taxon>
        <taxon>Opitutaceae</taxon>
        <taxon>Ereboglobus</taxon>
    </lineage>
</organism>
<evidence type="ECO:0000256" key="2">
    <source>
        <dbReference type="ARBA" id="ARBA00022679"/>
    </source>
</evidence>
<keyword evidence="2" id="KW-0808">Transferase</keyword>
<evidence type="ECO:0000313" key="6">
    <source>
        <dbReference type="Proteomes" id="UP000244896"/>
    </source>
</evidence>
<sequence>MTSSKPLDLIGVGAPIMDILAGVPDDFLAHAGGEKGGMVMVDANEIARLVALLPVKPAMSTGGSSANTTFNTARLGLRAAFIGKLGNDDAADAYKASFASAGVDTSRFKHGAEPNGRCLALTTPDAQRTMRTCLGAHGTFSAEDILPSDFDGARHVHIEGYVVFNSKLADAILDGARAAGCTLSLDLASFEVVRESREWLLGQLRKGIDVVSSNEDEIRALFPDAADANSEEDYRALGARLAEFGGVAAVKLGKDGAWIVRGKGGGVESHRIAPVRVTDAVDSTGAGDAWCAGFLSGWLRDKPLPVCGAIASLLGAETVRHMGPLIPDAHWAQTSSRVAELLR</sequence>
<feature type="domain" description="Carbohydrate kinase PfkB" evidence="4">
    <location>
        <begin position="55"/>
        <end position="325"/>
    </location>
</feature>
<evidence type="ECO:0000259" key="4">
    <source>
        <dbReference type="Pfam" id="PF00294"/>
    </source>
</evidence>
<dbReference type="RefSeq" id="WP_108826186.1">
    <property type="nucleotide sequence ID" value="NZ_CP023004.1"/>
</dbReference>
<dbReference type="PANTHER" id="PTHR43320:SF1">
    <property type="entry name" value="OS01G0105900 PROTEIN"/>
    <property type="match status" value="1"/>
</dbReference>
<evidence type="ECO:0000256" key="3">
    <source>
        <dbReference type="ARBA" id="ARBA00022777"/>
    </source>
</evidence>
<accession>A0A2U8E6W1</accession>
<dbReference type="InterPro" id="IPR002173">
    <property type="entry name" value="Carboh/pur_kinase_PfkB_CS"/>
</dbReference>
<keyword evidence="3 5" id="KW-0418">Kinase</keyword>
<keyword evidence="6" id="KW-1185">Reference proteome</keyword>
<dbReference type="InterPro" id="IPR052700">
    <property type="entry name" value="Carb_kinase_PfkB-like"/>
</dbReference>
<comment type="similarity">
    <text evidence="1">Belongs to the carbohydrate kinase PfkB family.</text>
</comment>
<dbReference type="GO" id="GO:0016301">
    <property type="term" value="F:kinase activity"/>
    <property type="evidence" value="ECO:0007669"/>
    <property type="project" value="UniProtKB-KW"/>
</dbReference>
<dbReference type="KEGG" id="elut:CKA38_14390"/>
<dbReference type="Pfam" id="PF00294">
    <property type="entry name" value="PfkB"/>
    <property type="match status" value="1"/>
</dbReference>
<dbReference type="AlphaFoldDB" id="A0A2U8E6W1"/>
<dbReference type="SUPFAM" id="SSF53613">
    <property type="entry name" value="Ribokinase-like"/>
    <property type="match status" value="1"/>
</dbReference>
<dbReference type="InterPro" id="IPR011611">
    <property type="entry name" value="PfkB_dom"/>
</dbReference>
<dbReference type="Proteomes" id="UP000244896">
    <property type="component" value="Chromosome"/>
</dbReference>
<evidence type="ECO:0000313" key="5">
    <source>
        <dbReference type="EMBL" id="AWI10282.1"/>
    </source>
</evidence>
<gene>
    <name evidence="5" type="ORF">CKA38_14390</name>
</gene>
<proteinExistence type="inferred from homology"/>
<evidence type="ECO:0000256" key="1">
    <source>
        <dbReference type="ARBA" id="ARBA00010688"/>
    </source>
</evidence>
<protein>
    <submittedName>
        <fullName evidence="5">Adenosine kinase</fullName>
    </submittedName>
</protein>
<reference evidence="5 6" key="1">
    <citation type="journal article" date="2018" name="Syst. Appl. Microbiol.">
        <title>Ereboglobus luteus gen. nov. sp. nov. from cockroach guts, and new insights into the oxygen relationship of the genera Opitutus and Didymococcus (Verrucomicrobia: Opitutaceae).</title>
        <authorList>
            <person name="Tegtmeier D."/>
            <person name="Belitz A."/>
            <person name="Radek R."/>
            <person name="Heimerl T."/>
            <person name="Brune A."/>
        </authorList>
    </citation>
    <scope>NUCLEOTIDE SEQUENCE [LARGE SCALE GENOMIC DNA]</scope>
    <source>
        <strain evidence="5 6">Ho45</strain>
    </source>
</reference>